<organism evidence="3 4">
    <name type="scientific">Burkholderia ubonensis</name>
    <dbReference type="NCBI Taxonomy" id="101571"/>
    <lineage>
        <taxon>Bacteria</taxon>
        <taxon>Pseudomonadati</taxon>
        <taxon>Pseudomonadota</taxon>
        <taxon>Betaproteobacteria</taxon>
        <taxon>Burkholderiales</taxon>
        <taxon>Burkholderiaceae</taxon>
        <taxon>Burkholderia</taxon>
        <taxon>Burkholderia cepacia complex</taxon>
    </lineage>
</organism>
<reference evidence="3 4" key="1">
    <citation type="submission" date="2015-11" db="EMBL/GenBank/DDBJ databases">
        <title>Expanding the genomic diversity of Burkholderia species for the development of highly accurate diagnostics.</title>
        <authorList>
            <person name="Sahl J."/>
            <person name="Keim P."/>
            <person name="Wagner D."/>
        </authorList>
    </citation>
    <scope>NUCLEOTIDE SEQUENCE [LARGE SCALE GENOMIC DNA]</scope>
    <source>
        <strain evidence="3 4">MSMB2036</strain>
    </source>
</reference>
<name>A0A103R3L7_9BURK</name>
<dbReference type="RefSeq" id="WP_059755762.1">
    <property type="nucleotide sequence ID" value="NZ_CP013414.1"/>
</dbReference>
<evidence type="ECO:0000313" key="4">
    <source>
        <dbReference type="Proteomes" id="UP000064029"/>
    </source>
</evidence>
<evidence type="ECO:0000256" key="1">
    <source>
        <dbReference type="ARBA" id="ARBA00008270"/>
    </source>
</evidence>
<dbReference type="Proteomes" id="UP000064029">
    <property type="component" value="Unassembled WGS sequence"/>
</dbReference>
<dbReference type="GO" id="GO:0016853">
    <property type="term" value="F:isomerase activity"/>
    <property type="evidence" value="ECO:0007669"/>
    <property type="project" value="TreeGrafter"/>
</dbReference>
<dbReference type="AlphaFoldDB" id="A0A103R3L7"/>
<sequence length="284" mass="30736">MTFAIHMIDVFGAGPLSGNPLAVVIGADALATDDMQRLTRWFNLSETAFLLPPTHPEADYRVRIFTLDREMPFAGHPTLGSCHAWLSTGRVPKNEAEIVQECGAGLVPIRRAHERLSFAAPPLIRSGAPTQDELDQARRLLGIESGDILDAAWIDNGPGWLGIRLVSAETVLALNPLRSWPGRIDVGVIGPHATGGDPAFEVRAFFSSHLGAIVEDPVTGSLNASMAQWLFATGVVEDDYVAAQGTRLGRHGRHGRIHLTHDEAGQIWVGGKTRTHVEGRFRGL</sequence>
<dbReference type="PANTHER" id="PTHR13774:SF32">
    <property type="entry name" value="ANTISENSE-ENHANCING SEQUENCE 1"/>
    <property type="match status" value="1"/>
</dbReference>
<dbReference type="InterPro" id="IPR003719">
    <property type="entry name" value="Phenazine_PhzF-like"/>
</dbReference>
<dbReference type="OrthoDB" id="9788221at2"/>
<feature type="active site" evidence="2">
    <location>
        <position position="46"/>
    </location>
</feature>
<dbReference type="PIRSF" id="PIRSF016184">
    <property type="entry name" value="PhzC_PhzF"/>
    <property type="match status" value="1"/>
</dbReference>
<dbReference type="PANTHER" id="PTHR13774">
    <property type="entry name" value="PHENAZINE BIOSYNTHESIS PROTEIN"/>
    <property type="match status" value="1"/>
</dbReference>
<comment type="similarity">
    <text evidence="1">Belongs to the PhzF family.</text>
</comment>
<dbReference type="Pfam" id="PF02567">
    <property type="entry name" value="PhzC-PhzF"/>
    <property type="match status" value="1"/>
</dbReference>
<accession>A0A103R3L7</accession>
<evidence type="ECO:0000256" key="2">
    <source>
        <dbReference type="PIRSR" id="PIRSR016184-1"/>
    </source>
</evidence>
<gene>
    <name evidence="3" type="ORF">WJ33_32260</name>
</gene>
<dbReference type="NCBIfam" id="TIGR00654">
    <property type="entry name" value="PhzF_family"/>
    <property type="match status" value="1"/>
</dbReference>
<dbReference type="SUPFAM" id="SSF54506">
    <property type="entry name" value="Diaminopimelate epimerase-like"/>
    <property type="match status" value="1"/>
</dbReference>
<dbReference type="Gene3D" id="3.10.310.10">
    <property type="entry name" value="Diaminopimelate Epimerase, Chain A, domain 1"/>
    <property type="match status" value="2"/>
</dbReference>
<proteinExistence type="inferred from homology"/>
<protein>
    <submittedName>
        <fullName evidence="3">Phenazine biosynthesis protein PhzF</fullName>
    </submittedName>
</protein>
<comment type="caution">
    <text evidence="3">The sequence shown here is derived from an EMBL/GenBank/DDBJ whole genome shotgun (WGS) entry which is preliminary data.</text>
</comment>
<dbReference type="GO" id="GO:0005737">
    <property type="term" value="C:cytoplasm"/>
    <property type="evidence" value="ECO:0007669"/>
    <property type="project" value="TreeGrafter"/>
</dbReference>
<dbReference type="EMBL" id="LOXM01000207">
    <property type="protein sequence ID" value="KVG60598.1"/>
    <property type="molecule type" value="Genomic_DNA"/>
</dbReference>
<evidence type="ECO:0000313" key="3">
    <source>
        <dbReference type="EMBL" id="KVG60598.1"/>
    </source>
</evidence>